<proteinExistence type="predicted"/>
<evidence type="ECO:0000256" key="1">
    <source>
        <dbReference type="SAM" id="MobiDB-lite"/>
    </source>
</evidence>
<accession>A0ABN9Z0H0</accession>
<evidence type="ECO:0000313" key="3">
    <source>
        <dbReference type="Proteomes" id="UP001314200"/>
    </source>
</evidence>
<dbReference type="Proteomes" id="UP001314200">
    <property type="component" value="Unassembled WGS sequence"/>
</dbReference>
<comment type="caution">
    <text evidence="2">The sequence shown here is derived from an EMBL/GenBank/DDBJ whole genome shotgun (WGS) entry which is preliminary data.</text>
</comment>
<keyword evidence="3" id="KW-1185">Reference proteome</keyword>
<name>A0ABN9Z0H0_9LACO</name>
<evidence type="ECO:0000313" key="2">
    <source>
        <dbReference type="EMBL" id="CAK1255083.1"/>
    </source>
</evidence>
<feature type="region of interest" description="Disordered" evidence="1">
    <location>
        <begin position="1"/>
        <end position="163"/>
    </location>
</feature>
<sequence>MNNSGNNNSGDNNTGNSNTGSNNSGAHNTGNSNKGSNNSGDNNTGNSNTGMNNSGNNNSGDNNTGNSNTGSNNSGAHNTGNSNTGSNNSGDNNTGNSNKGSNNSGDNNTGNSNTGSNNSGAHNTGNSNTGMNNSGNNNSGDNNTGNSNTGSNNSGDHNFGNNNKGSDLFGNNLYNPKIIAKNSTVYAGNWNASENLTSLIDDKNQNVDISNIHFINKTAFGSFSDNISNNVIEYILSGDVTQPGEYKIIYMWGQLQRTNLTRNQFLTTLHLSANGSLGDKTWAIGYIKVLPAFRDNKIHAKNKKGILPETGVVDRSKNHSLRMSMMSLVFAVLMLMGIRKDKNKNLD</sequence>
<reference evidence="2 3" key="1">
    <citation type="submission" date="2023-10" db="EMBL/GenBank/DDBJ databases">
        <authorList>
            <person name="Botero Cardona J."/>
        </authorList>
    </citation>
    <scope>NUCLEOTIDE SEQUENCE [LARGE SCALE GENOMIC DNA]</scope>
    <source>
        <strain evidence="2 3">R-82641</strain>
    </source>
</reference>
<protein>
    <submittedName>
        <fullName evidence="2">Uncharacterized protein</fullName>
    </submittedName>
</protein>
<dbReference type="EMBL" id="CAUZLY010000022">
    <property type="protein sequence ID" value="CAK1255083.1"/>
    <property type="molecule type" value="Genomic_DNA"/>
</dbReference>
<gene>
    <name evidence="2" type="ORF">R82641_BJNNKPBH_01591</name>
</gene>
<organism evidence="2 3">
    <name type="scientific">Fructobacillus cardui</name>
    <dbReference type="NCBI Taxonomy" id="2893170"/>
    <lineage>
        <taxon>Bacteria</taxon>
        <taxon>Bacillati</taxon>
        <taxon>Bacillota</taxon>
        <taxon>Bacilli</taxon>
        <taxon>Lactobacillales</taxon>
        <taxon>Lactobacillaceae</taxon>
        <taxon>Fructobacillus</taxon>
    </lineage>
</organism>